<evidence type="ECO:0000313" key="1">
    <source>
        <dbReference type="EMBL" id="KAK6292218.1"/>
    </source>
</evidence>
<gene>
    <name evidence="1" type="ORF">J4Q44_G00380030</name>
</gene>
<evidence type="ECO:0000313" key="2">
    <source>
        <dbReference type="Proteomes" id="UP001356427"/>
    </source>
</evidence>
<dbReference type="AlphaFoldDB" id="A0AAN8QDH2"/>
<dbReference type="EMBL" id="JAGTTL010000039">
    <property type="protein sequence ID" value="KAK6292218.1"/>
    <property type="molecule type" value="Genomic_DNA"/>
</dbReference>
<comment type="caution">
    <text evidence="1">The sequence shown here is derived from an EMBL/GenBank/DDBJ whole genome shotgun (WGS) entry which is preliminary data.</text>
</comment>
<name>A0AAN8QDH2_9TELE</name>
<organism evidence="1 2">
    <name type="scientific">Coregonus suidteri</name>
    <dbReference type="NCBI Taxonomy" id="861788"/>
    <lineage>
        <taxon>Eukaryota</taxon>
        <taxon>Metazoa</taxon>
        <taxon>Chordata</taxon>
        <taxon>Craniata</taxon>
        <taxon>Vertebrata</taxon>
        <taxon>Euteleostomi</taxon>
        <taxon>Actinopterygii</taxon>
        <taxon>Neopterygii</taxon>
        <taxon>Teleostei</taxon>
        <taxon>Protacanthopterygii</taxon>
        <taxon>Salmoniformes</taxon>
        <taxon>Salmonidae</taxon>
        <taxon>Coregoninae</taxon>
        <taxon>Coregonus</taxon>
    </lineage>
</organism>
<accession>A0AAN8QDH2</accession>
<keyword evidence="2" id="KW-1185">Reference proteome</keyword>
<sequence length="54" mass="6134">MANAAENVVDFLLKNPFHSLGYTEKVQIKSEGRPLPEISFMKKDEKLSPLLFPD</sequence>
<proteinExistence type="predicted"/>
<dbReference type="Proteomes" id="UP001356427">
    <property type="component" value="Unassembled WGS sequence"/>
</dbReference>
<protein>
    <submittedName>
        <fullName evidence="1">Uncharacterized protein</fullName>
    </submittedName>
</protein>
<reference evidence="1 2" key="1">
    <citation type="submission" date="2021-04" db="EMBL/GenBank/DDBJ databases">
        <authorList>
            <person name="De Guttry C."/>
            <person name="Zahm M."/>
            <person name="Klopp C."/>
            <person name="Cabau C."/>
            <person name="Louis A."/>
            <person name="Berthelot C."/>
            <person name="Parey E."/>
            <person name="Roest Crollius H."/>
            <person name="Montfort J."/>
            <person name="Robinson-Rechavi M."/>
            <person name="Bucao C."/>
            <person name="Bouchez O."/>
            <person name="Gislard M."/>
            <person name="Lluch J."/>
            <person name="Milhes M."/>
            <person name="Lampietro C."/>
            <person name="Lopez Roques C."/>
            <person name="Donnadieu C."/>
            <person name="Braasch I."/>
            <person name="Desvignes T."/>
            <person name="Postlethwait J."/>
            <person name="Bobe J."/>
            <person name="Wedekind C."/>
            <person name="Guiguen Y."/>
        </authorList>
    </citation>
    <scope>NUCLEOTIDE SEQUENCE [LARGE SCALE GENOMIC DNA]</scope>
    <source>
        <strain evidence="1">Cs_M1</strain>
        <tissue evidence="1">Blood</tissue>
    </source>
</reference>